<evidence type="ECO:0000313" key="1">
    <source>
        <dbReference type="EMBL" id="EMG47173.1"/>
    </source>
</evidence>
<dbReference type="SUPFAM" id="SSF56784">
    <property type="entry name" value="HAD-like"/>
    <property type="match status" value="1"/>
</dbReference>
<proteinExistence type="predicted"/>
<dbReference type="Pfam" id="PF12689">
    <property type="entry name" value="Acid_PPase"/>
    <property type="match status" value="1"/>
</dbReference>
<dbReference type="OrthoDB" id="2865258at2759"/>
<dbReference type="SFLD" id="SFLDG01131">
    <property type="entry name" value="C1.5.2:_MDP_Like"/>
    <property type="match status" value="1"/>
</dbReference>
<dbReference type="EMBL" id="AOGT01001686">
    <property type="protein sequence ID" value="EMG47173.1"/>
    <property type="molecule type" value="Genomic_DNA"/>
</dbReference>
<protein>
    <recommendedName>
        <fullName evidence="3">Magnesium-dependent phosphatase</fullName>
    </recommendedName>
</protein>
<dbReference type="Proteomes" id="UP000011777">
    <property type="component" value="Unassembled WGS sequence"/>
</dbReference>
<accession>M3J564</accession>
<dbReference type="NCBIfam" id="TIGR01685">
    <property type="entry name" value="MDP-1"/>
    <property type="match status" value="1"/>
</dbReference>
<sequence length="173" mass="19862">MVLERYPKAVVLDLDYTLWPFWCDTHVVRPLKAVSDVVVIDSCNLELSFYEEVESILLELKEYDVKIIGASRTGTPDIAKDLLTMLHIRGNPAITYFDCLEWGTGSKTRHIQRAAKKLKLTKELANGDFVLFDDEKRNRDVSSINCHFIHVPNEGLTRHTFIQGLRAWNKATK</sequence>
<evidence type="ECO:0000313" key="2">
    <source>
        <dbReference type="Proteomes" id="UP000011777"/>
    </source>
</evidence>
<organism evidence="1 2">
    <name type="scientific">Candida maltosa (strain Xu316)</name>
    <name type="common">Yeast</name>
    <dbReference type="NCBI Taxonomy" id="1245528"/>
    <lineage>
        <taxon>Eukaryota</taxon>
        <taxon>Fungi</taxon>
        <taxon>Dikarya</taxon>
        <taxon>Ascomycota</taxon>
        <taxon>Saccharomycotina</taxon>
        <taxon>Pichiomycetes</taxon>
        <taxon>Debaryomycetaceae</taxon>
        <taxon>Candida/Lodderomyces clade</taxon>
        <taxon>Candida</taxon>
    </lineage>
</organism>
<dbReference type="eggNOG" id="KOG4549">
    <property type="taxonomic scope" value="Eukaryota"/>
</dbReference>
<evidence type="ECO:0008006" key="3">
    <source>
        <dbReference type="Google" id="ProtNLM"/>
    </source>
</evidence>
<dbReference type="SFLD" id="SFLDS00003">
    <property type="entry name" value="Haloacid_Dehalogenase"/>
    <property type="match status" value="1"/>
</dbReference>
<reference evidence="1 2" key="1">
    <citation type="submission" date="2013-02" db="EMBL/GenBank/DDBJ databases">
        <title>Genome sequence of Candida maltosa Xu316, a potential industrial strain for xylitol and ethanol production.</title>
        <authorList>
            <person name="Yu J."/>
            <person name="Wang Q."/>
            <person name="Geng X."/>
            <person name="Bao W."/>
            <person name="He P."/>
            <person name="Cai J."/>
        </authorList>
    </citation>
    <scope>NUCLEOTIDE SEQUENCE [LARGE SCALE GENOMIC DNA]</scope>
    <source>
        <strain evidence="2">Xu316</strain>
    </source>
</reference>
<keyword evidence="2" id="KW-1185">Reference proteome</keyword>
<dbReference type="Gene3D" id="3.40.50.1000">
    <property type="entry name" value="HAD superfamily/HAD-like"/>
    <property type="match status" value="1"/>
</dbReference>
<comment type="caution">
    <text evidence="1">The sequence shown here is derived from an EMBL/GenBank/DDBJ whole genome shotgun (WGS) entry which is preliminary data.</text>
</comment>
<dbReference type="PANTHER" id="PTHR17901">
    <property type="entry name" value="MAGNESIUM-DEPENDENT PHOSPHATASE 1 MDP1"/>
    <property type="match status" value="1"/>
</dbReference>
<dbReference type="GO" id="GO:0003993">
    <property type="term" value="F:acid phosphatase activity"/>
    <property type="evidence" value="ECO:0007669"/>
    <property type="project" value="TreeGrafter"/>
</dbReference>
<gene>
    <name evidence="1" type="ORF">G210_2526</name>
</gene>
<dbReference type="OMA" id="GVWAWRK"/>
<name>M3J564_CANMX</name>
<dbReference type="PANTHER" id="PTHR17901:SF14">
    <property type="entry name" value="MAGNESIUM-DEPENDENT PHOSPHATASE 1"/>
    <property type="match status" value="1"/>
</dbReference>
<dbReference type="NCBIfam" id="TIGR01681">
    <property type="entry name" value="HAD-SF-IIIC"/>
    <property type="match status" value="1"/>
</dbReference>
<dbReference type="InterPro" id="IPR023214">
    <property type="entry name" value="HAD_sf"/>
</dbReference>
<dbReference type="InterPro" id="IPR010033">
    <property type="entry name" value="HAD_SF_ppase_IIIC"/>
</dbReference>
<dbReference type="STRING" id="1245528.M3J564"/>
<dbReference type="InterPro" id="IPR010036">
    <property type="entry name" value="MDP_1_eu_arc"/>
</dbReference>
<dbReference type="SFLD" id="SFLDG01129">
    <property type="entry name" value="C1.5:_HAD__Beta-PGM__Phosphata"/>
    <property type="match status" value="1"/>
</dbReference>
<dbReference type="HOGENOM" id="CLU_071162_0_1_1"/>
<dbReference type="InterPro" id="IPR036412">
    <property type="entry name" value="HAD-like_sf"/>
</dbReference>
<dbReference type="AlphaFoldDB" id="M3J564"/>